<evidence type="ECO:0000256" key="4">
    <source>
        <dbReference type="ARBA" id="ARBA00022833"/>
    </source>
</evidence>
<dbReference type="PRINTS" id="PR00619">
    <property type="entry name" value="GATAZNFINGER"/>
</dbReference>
<comment type="subcellular location">
    <subcellularLocation>
        <location evidence="1">Nucleus</location>
    </subcellularLocation>
</comment>
<feature type="compositionally biased region" description="Polar residues" evidence="9">
    <location>
        <begin position="8"/>
        <end position="21"/>
    </location>
</feature>
<feature type="domain" description="GATA-type" evidence="10">
    <location>
        <begin position="55"/>
        <end position="108"/>
    </location>
</feature>
<dbReference type="GO" id="GO:0045944">
    <property type="term" value="P:positive regulation of transcription by RNA polymerase II"/>
    <property type="evidence" value="ECO:0007669"/>
    <property type="project" value="TreeGrafter"/>
</dbReference>
<evidence type="ECO:0000256" key="9">
    <source>
        <dbReference type="SAM" id="MobiDB-lite"/>
    </source>
</evidence>
<feature type="region of interest" description="Disordered" evidence="9">
    <location>
        <begin position="1"/>
        <end position="21"/>
    </location>
</feature>
<evidence type="ECO:0000256" key="5">
    <source>
        <dbReference type="ARBA" id="ARBA00023015"/>
    </source>
</evidence>
<dbReference type="GO" id="GO:0000978">
    <property type="term" value="F:RNA polymerase II cis-regulatory region sequence-specific DNA binding"/>
    <property type="evidence" value="ECO:0007669"/>
    <property type="project" value="TreeGrafter"/>
</dbReference>
<dbReference type="Proteomes" id="UP000035642">
    <property type="component" value="Unassembled WGS sequence"/>
</dbReference>
<organism evidence="11 12">
    <name type="scientific">Angiostrongylus cantonensis</name>
    <name type="common">Rat lungworm</name>
    <dbReference type="NCBI Taxonomy" id="6313"/>
    <lineage>
        <taxon>Eukaryota</taxon>
        <taxon>Metazoa</taxon>
        <taxon>Ecdysozoa</taxon>
        <taxon>Nematoda</taxon>
        <taxon>Chromadorea</taxon>
        <taxon>Rhabditida</taxon>
        <taxon>Rhabditina</taxon>
        <taxon>Rhabditomorpha</taxon>
        <taxon>Strongyloidea</taxon>
        <taxon>Metastrongylidae</taxon>
        <taxon>Angiostrongylus</taxon>
    </lineage>
</organism>
<keyword evidence="6" id="KW-0804">Transcription</keyword>
<name>A0A0K0D4W0_ANGCA</name>
<dbReference type="GO" id="GO:0045165">
    <property type="term" value="P:cell fate commitment"/>
    <property type="evidence" value="ECO:0007669"/>
    <property type="project" value="TreeGrafter"/>
</dbReference>
<proteinExistence type="predicted"/>
<dbReference type="Gene3D" id="3.30.50.10">
    <property type="entry name" value="Erythroid Transcription Factor GATA-1, subunit A"/>
    <property type="match status" value="1"/>
</dbReference>
<evidence type="ECO:0000256" key="3">
    <source>
        <dbReference type="ARBA" id="ARBA00022771"/>
    </source>
</evidence>
<dbReference type="GO" id="GO:0005634">
    <property type="term" value="C:nucleus"/>
    <property type="evidence" value="ECO:0007669"/>
    <property type="project" value="UniProtKB-SubCell"/>
</dbReference>
<keyword evidence="11" id="KW-1185">Reference proteome</keyword>
<evidence type="ECO:0000256" key="2">
    <source>
        <dbReference type="ARBA" id="ARBA00022723"/>
    </source>
</evidence>
<dbReference type="GO" id="GO:0000981">
    <property type="term" value="F:DNA-binding transcription factor activity, RNA polymerase II-specific"/>
    <property type="evidence" value="ECO:0007669"/>
    <property type="project" value="TreeGrafter"/>
</dbReference>
<reference evidence="11" key="1">
    <citation type="submission" date="2012-09" db="EMBL/GenBank/DDBJ databases">
        <authorList>
            <person name="Martin A.A."/>
        </authorList>
    </citation>
    <scope>NUCLEOTIDE SEQUENCE</scope>
</reference>
<dbReference type="GO" id="GO:0000122">
    <property type="term" value="P:negative regulation of transcription by RNA polymerase II"/>
    <property type="evidence" value="ECO:0007669"/>
    <property type="project" value="TreeGrafter"/>
</dbReference>
<keyword evidence="2" id="KW-0479">Metal-binding</keyword>
<evidence type="ECO:0000256" key="7">
    <source>
        <dbReference type="ARBA" id="ARBA00023242"/>
    </source>
</evidence>
<dbReference type="PANTHER" id="PTHR10071:SF281">
    <property type="entry name" value="BOX A-BINDING FACTOR-RELATED"/>
    <property type="match status" value="1"/>
</dbReference>
<evidence type="ECO:0000259" key="10">
    <source>
        <dbReference type="PROSITE" id="PS50114"/>
    </source>
</evidence>
<sequence length="368" mass="41657">MDSFKSLADQSNTHRSNYSTTNLYAPNCPTMMTAPTAPLPPPTVLTIPPRPRAVMNKNIECANCGTKTTSAWRRNKDGESECNACNLFFRKNGRKRPASMRYDTIPRRYRRSRCSLRVEETDSNLMNFGQYKKSSSKSLIHQRNTFQPSDLNQSTSVQDFFVPANASCGQFELMPIRSNGHCSTHNLMNPVMLSYATERTPFSSINTEQQTPSKMNYHLSFTRRCRSSFLETRAFHNYVPSAPPNPAVNVMEHEPVNKKIALTEHITEDHQKQPCSSFIYPMQQKLVERNMFKEYQFSDQYSEAYSIINEECPSTSFLNNSSAADKYSFQFDAVNAGACGNATNESFSLVQDDCNEESGEGAPVYLSL</sequence>
<dbReference type="InterPro" id="IPR000679">
    <property type="entry name" value="Znf_GATA"/>
</dbReference>
<evidence type="ECO:0000313" key="11">
    <source>
        <dbReference type="Proteomes" id="UP000035642"/>
    </source>
</evidence>
<dbReference type="GO" id="GO:0008270">
    <property type="term" value="F:zinc ion binding"/>
    <property type="evidence" value="ECO:0007669"/>
    <property type="project" value="UniProtKB-KW"/>
</dbReference>
<evidence type="ECO:0000256" key="8">
    <source>
        <dbReference type="PROSITE-ProRule" id="PRU00094"/>
    </source>
</evidence>
<dbReference type="PROSITE" id="PS00344">
    <property type="entry name" value="GATA_ZN_FINGER_1"/>
    <property type="match status" value="1"/>
</dbReference>
<protein>
    <submittedName>
        <fullName evidence="12">GATA-type domain-containing protein</fullName>
    </submittedName>
</protein>
<dbReference type="SUPFAM" id="SSF57716">
    <property type="entry name" value="Glucocorticoid receptor-like (DNA-binding domain)"/>
    <property type="match status" value="1"/>
</dbReference>
<dbReference type="AlphaFoldDB" id="A0A0K0D4W0"/>
<keyword evidence="5" id="KW-0805">Transcription regulation</keyword>
<evidence type="ECO:0000313" key="12">
    <source>
        <dbReference type="WBParaSite" id="ACAC_0000510501-mRNA-1"/>
    </source>
</evidence>
<dbReference type="STRING" id="6313.A0A0K0D4W0"/>
<dbReference type="Pfam" id="PF00320">
    <property type="entry name" value="GATA"/>
    <property type="match status" value="1"/>
</dbReference>
<dbReference type="InterPro" id="IPR013088">
    <property type="entry name" value="Znf_NHR/GATA"/>
</dbReference>
<evidence type="ECO:0000256" key="6">
    <source>
        <dbReference type="ARBA" id="ARBA00023163"/>
    </source>
</evidence>
<dbReference type="PANTHER" id="PTHR10071">
    <property type="entry name" value="TRANSCRIPTION FACTOR GATA FAMILY MEMBER"/>
    <property type="match status" value="1"/>
</dbReference>
<keyword evidence="3 8" id="KW-0863">Zinc-finger</keyword>
<dbReference type="WBParaSite" id="ACAC_0000510501-mRNA-1">
    <property type="protein sequence ID" value="ACAC_0000510501-mRNA-1"/>
    <property type="gene ID" value="ACAC_0000510501"/>
</dbReference>
<dbReference type="PROSITE" id="PS50114">
    <property type="entry name" value="GATA_ZN_FINGER_2"/>
    <property type="match status" value="1"/>
</dbReference>
<evidence type="ECO:0000256" key="1">
    <source>
        <dbReference type="ARBA" id="ARBA00004123"/>
    </source>
</evidence>
<keyword evidence="7" id="KW-0539">Nucleus</keyword>
<keyword evidence="4" id="KW-0862">Zinc</keyword>
<accession>A0A0K0D4W0</accession>
<dbReference type="SMART" id="SM00401">
    <property type="entry name" value="ZnF_GATA"/>
    <property type="match status" value="1"/>
</dbReference>
<dbReference type="CDD" id="cd00202">
    <property type="entry name" value="ZnF_GATA"/>
    <property type="match status" value="1"/>
</dbReference>
<dbReference type="InterPro" id="IPR039355">
    <property type="entry name" value="Transcription_factor_GATA"/>
</dbReference>
<reference evidence="12" key="2">
    <citation type="submission" date="2017-02" db="UniProtKB">
        <authorList>
            <consortium name="WormBaseParasite"/>
        </authorList>
    </citation>
    <scope>IDENTIFICATION</scope>
</reference>